<reference evidence="1 2" key="1">
    <citation type="submission" date="2024-05" db="EMBL/GenBank/DDBJ databases">
        <title>Genome sequencing and assembly of Indian major carp, Cirrhinus mrigala (Hamilton, 1822).</title>
        <authorList>
            <person name="Mohindra V."/>
            <person name="Chowdhury L.M."/>
            <person name="Lal K."/>
            <person name="Jena J.K."/>
        </authorList>
    </citation>
    <scope>NUCLEOTIDE SEQUENCE [LARGE SCALE GENOMIC DNA]</scope>
    <source>
        <strain evidence="1">CM1030</strain>
        <tissue evidence="1">Blood</tissue>
    </source>
</reference>
<protein>
    <submittedName>
        <fullName evidence="1">Uncharacterized protein</fullName>
    </submittedName>
</protein>
<feature type="non-terminal residue" evidence="1">
    <location>
        <position position="154"/>
    </location>
</feature>
<name>A0ABD0Q676_CIRMR</name>
<dbReference type="EMBL" id="JAMKFB020000011">
    <property type="protein sequence ID" value="KAL0181158.1"/>
    <property type="molecule type" value="Genomic_DNA"/>
</dbReference>
<accession>A0ABD0Q676</accession>
<evidence type="ECO:0000313" key="1">
    <source>
        <dbReference type="EMBL" id="KAL0181158.1"/>
    </source>
</evidence>
<gene>
    <name evidence="1" type="ORF">M9458_023564</name>
</gene>
<keyword evidence="2" id="KW-1185">Reference proteome</keyword>
<evidence type="ECO:0000313" key="2">
    <source>
        <dbReference type="Proteomes" id="UP001529510"/>
    </source>
</evidence>
<dbReference type="Proteomes" id="UP001529510">
    <property type="component" value="Unassembled WGS sequence"/>
</dbReference>
<feature type="non-terminal residue" evidence="1">
    <location>
        <position position="1"/>
    </location>
</feature>
<proteinExistence type="predicted"/>
<organism evidence="1 2">
    <name type="scientific">Cirrhinus mrigala</name>
    <name type="common">Mrigala</name>
    <dbReference type="NCBI Taxonomy" id="683832"/>
    <lineage>
        <taxon>Eukaryota</taxon>
        <taxon>Metazoa</taxon>
        <taxon>Chordata</taxon>
        <taxon>Craniata</taxon>
        <taxon>Vertebrata</taxon>
        <taxon>Euteleostomi</taxon>
        <taxon>Actinopterygii</taxon>
        <taxon>Neopterygii</taxon>
        <taxon>Teleostei</taxon>
        <taxon>Ostariophysi</taxon>
        <taxon>Cypriniformes</taxon>
        <taxon>Cyprinidae</taxon>
        <taxon>Labeoninae</taxon>
        <taxon>Labeonini</taxon>
        <taxon>Cirrhinus</taxon>
    </lineage>
</organism>
<sequence>SPSLLLSINSGKHPVAGQLCWPLSKLFLQPHIHCLGKQPIHKDTSPLSHLHVHLPEQRYPIFHLPQRGLPFPESLQEVLKAERLSPMGGSSFLNLSSATGGVYGPSPHMLGPYGSYMTTSQDYSSAALYSSAGPWMSPSSYSPKLRNKMRLSPP</sequence>
<dbReference type="AlphaFoldDB" id="A0ABD0Q676"/>
<comment type="caution">
    <text evidence="1">The sequence shown here is derived from an EMBL/GenBank/DDBJ whole genome shotgun (WGS) entry which is preliminary data.</text>
</comment>